<sequence length="175" mass="20887">MNILFLFTIIIASYSVYKFSCYFLTKINLQTEDLLYTESFSYGFITRKMLTYLGKNYYDSFCKFFLMDKGFREIQDIELSIKNATSYITIKDDIPFIIICFTFNEEESSLSMDTLHQVIGILSHRKIYNSVLICDYSSDIINKIKLIDNYNIQLYDPLNICNFFWHNNNFFKEME</sequence>
<gene>
    <name evidence="1" type="ORF">KDK92_02175</name>
</gene>
<dbReference type="RefSeq" id="WP_250857395.1">
    <property type="nucleotide sequence ID" value="NZ_JAGSOJ010000001.1"/>
</dbReference>
<proteinExistence type="predicted"/>
<dbReference type="EMBL" id="JAGSOJ010000001">
    <property type="protein sequence ID" value="MCM1988530.1"/>
    <property type="molecule type" value="Genomic_DNA"/>
</dbReference>
<evidence type="ECO:0000313" key="2">
    <source>
        <dbReference type="Proteomes" id="UP001056429"/>
    </source>
</evidence>
<dbReference type="AlphaFoldDB" id="A0A9J6NVP0"/>
<dbReference type="Proteomes" id="UP001056429">
    <property type="component" value="Unassembled WGS sequence"/>
</dbReference>
<accession>A0A9J6NVP0</accession>
<protein>
    <submittedName>
        <fullName evidence="1">Uncharacterized protein</fullName>
    </submittedName>
</protein>
<keyword evidence="2" id="KW-1185">Reference proteome</keyword>
<reference evidence="1" key="2">
    <citation type="submission" date="2021-04" db="EMBL/GenBank/DDBJ databases">
        <authorList>
            <person name="Dong X."/>
        </authorList>
    </citation>
    <scope>NUCLEOTIDE SEQUENCE</scope>
    <source>
        <strain evidence="1">ZWT</strain>
    </source>
</reference>
<organism evidence="1 2">
    <name type="scientific">Oceanirhabdus seepicola</name>
    <dbReference type="NCBI Taxonomy" id="2828781"/>
    <lineage>
        <taxon>Bacteria</taxon>
        <taxon>Bacillati</taxon>
        <taxon>Bacillota</taxon>
        <taxon>Clostridia</taxon>
        <taxon>Eubacteriales</taxon>
        <taxon>Clostridiaceae</taxon>
        <taxon>Oceanirhabdus</taxon>
    </lineage>
</organism>
<reference evidence="1" key="1">
    <citation type="journal article" date="2021" name="mSystems">
        <title>Bacteria and Archaea Synergistically Convert Glycine Betaine to Biogenic Methane in the Formosa Cold Seep of the South China Sea.</title>
        <authorList>
            <person name="Li L."/>
            <person name="Zhang W."/>
            <person name="Zhang S."/>
            <person name="Song L."/>
            <person name="Sun Q."/>
            <person name="Zhang H."/>
            <person name="Xiang H."/>
            <person name="Dong X."/>
        </authorList>
    </citation>
    <scope>NUCLEOTIDE SEQUENCE</scope>
    <source>
        <strain evidence="1">ZWT</strain>
    </source>
</reference>
<comment type="caution">
    <text evidence="1">The sequence shown here is derived from an EMBL/GenBank/DDBJ whole genome shotgun (WGS) entry which is preliminary data.</text>
</comment>
<name>A0A9J6NVP0_9CLOT</name>
<evidence type="ECO:0000313" key="1">
    <source>
        <dbReference type="EMBL" id="MCM1988530.1"/>
    </source>
</evidence>